<keyword evidence="2" id="KW-0813">Transport</keyword>
<proteinExistence type="inferred from homology"/>
<accession>A0A2A5AZN7</accession>
<evidence type="ECO:0000256" key="2">
    <source>
        <dbReference type="ARBA" id="ARBA00022592"/>
    </source>
</evidence>
<dbReference type="GO" id="GO:0045936">
    <property type="term" value="P:negative regulation of phosphate metabolic process"/>
    <property type="evidence" value="ECO:0007669"/>
    <property type="project" value="InterPro"/>
</dbReference>
<dbReference type="EMBL" id="NVVJ01000023">
    <property type="protein sequence ID" value="PCJ24774.1"/>
    <property type="molecule type" value="Genomic_DNA"/>
</dbReference>
<evidence type="ECO:0000259" key="3">
    <source>
        <dbReference type="Pfam" id="PF01895"/>
    </source>
</evidence>
<sequence length="118" mass="13341">MVEFRHLGDRVSRMVNTALDCFARYDANSALEVAHDDVIVDSEYGSAMRSLITYMMEDPRVISRVLNLLWALRALERIGDHAKNVAEHVVYLVKGMDIRHEDLADVADQLAGSDKHKS</sequence>
<dbReference type="GO" id="GO:0030643">
    <property type="term" value="P:intracellular phosphate ion homeostasis"/>
    <property type="evidence" value="ECO:0007669"/>
    <property type="project" value="InterPro"/>
</dbReference>
<gene>
    <name evidence="4" type="ORF">COA96_08895</name>
</gene>
<dbReference type="GO" id="GO:0006817">
    <property type="term" value="P:phosphate ion transport"/>
    <property type="evidence" value="ECO:0007669"/>
    <property type="project" value="UniProtKB-KW"/>
</dbReference>
<dbReference type="AlphaFoldDB" id="A0A2A5AZN7"/>
<dbReference type="Gene3D" id="1.20.58.220">
    <property type="entry name" value="Phosphate transport system protein phou homolog 2, domain 2"/>
    <property type="match status" value="1"/>
</dbReference>
<evidence type="ECO:0000313" key="4">
    <source>
        <dbReference type="EMBL" id="PCJ24774.1"/>
    </source>
</evidence>
<dbReference type="PANTHER" id="PTHR42930">
    <property type="entry name" value="PHOSPHATE-SPECIFIC TRANSPORT SYSTEM ACCESSORY PROTEIN PHOU"/>
    <property type="match status" value="1"/>
</dbReference>
<comment type="caution">
    <text evidence="4">The sequence shown here is derived from an EMBL/GenBank/DDBJ whole genome shotgun (WGS) entry which is preliminary data.</text>
</comment>
<dbReference type="InterPro" id="IPR028366">
    <property type="entry name" value="PhoU"/>
</dbReference>
<dbReference type="Proteomes" id="UP000218327">
    <property type="component" value="Unassembled WGS sequence"/>
</dbReference>
<dbReference type="SUPFAM" id="SSF109755">
    <property type="entry name" value="PhoU-like"/>
    <property type="match status" value="1"/>
</dbReference>
<dbReference type="Pfam" id="PF01895">
    <property type="entry name" value="PhoU"/>
    <property type="match status" value="1"/>
</dbReference>
<dbReference type="FunFam" id="1.20.58.220:FF:000001">
    <property type="entry name" value="Phosphate-specific transport system accessory protein PhoU"/>
    <property type="match status" value="1"/>
</dbReference>
<feature type="domain" description="PhoU" evidence="3">
    <location>
        <begin position="5"/>
        <end position="89"/>
    </location>
</feature>
<keyword evidence="2" id="KW-0592">Phosphate transport</keyword>
<dbReference type="PANTHER" id="PTHR42930:SF3">
    <property type="entry name" value="PHOSPHATE-SPECIFIC TRANSPORT SYSTEM ACCESSORY PROTEIN PHOU"/>
    <property type="match status" value="1"/>
</dbReference>
<dbReference type="InterPro" id="IPR038078">
    <property type="entry name" value="PhoU-like_sf"/>
</dbReference>
<evidence type="ECO:0000256" key="1">
    <source>
        <dbReference type="ARBA" id="ARBA00008107"/>
    </source>
</evidence>
<evidence type="ECO:0000313" key="5">
    <source>
        <dbReference type="Proteomes" id="UP000218327"/>
    </source>
</evidence>
<protein>
    <recommendedName>
        <fullName evidence="3">PhoU domain-containing protein</fullName>
    </recommendedName>
</protein>
<comment type="similarity">
    <text evidence="1">Belongs to the PhoU family.</text>
</comment>
<dbReference type="InterPro" id="IPR026022">
    <property type="entry name" value="PhoU_dom"/>
</dbReference>
<organism evidence="4 5">
    <name type="scientific">SAR86 cluster bacterium</name>
    <dbReference type="NCBI Taxonomy" id="2030880"/>
    <lineage>
        <taxon>Bacteria</taxon>
        <taxon>Pseudomonadati</taxon>
        <taxon>Pseudomonadota</taxon>
        <taxon>Gammaproteobacteria</taxon>
        <taxon>SAR86 cluster</taxon>
    </lineage>
</organism>
<name>A0A2A5AZN7_9GAMM</name>
<reference evidence="5" key="1">
    <citation type="submission" date="2017-08" db="EMBL/GenBank/DDBJ databases">
        <title>A dynamic microbial community with high functional redundancy inhabits the cold, oxic subseafloor aquifer.</title>
        <authorList>
            <person name="Tully B.J."/>
            <person name="Wheat C.G."/>
            <person name="Glazer B.T."/>
            <person name="Huber J.A."/>
        </authorList>
    </citation>
    <scope>NUCLEOTIDE SEQUENCE [LARGE SCALE GENOMIC DNA]</scope>
</reference>